<keyword evidence="2" id="KW-1185">Reference proteome</keyword>
<dbReference type="AlphaFoldDB" id="A0AA35V5F7"/>
<organism evidence="1 2">
    <name type="scientific">Lactuca saligna</name>
    <name type="common">Willowleaf lettuce</name>
    <dbReference type="NCBI Taxonomy" id="75948"/>
    <lineage>
        <taxon>Eukaryota</taxon>
        <taxon>Viridiplantae</taxon>
        <taxon>Streptophyta</taxon>
        <taxon>Embryophyta</taxon>
        <taxon>Tracheophyta</taxon>
        <taxon>Spermatophyta</taxon>
        <taxon>Magnoliopsida</taxon>
        <taxon>eudicotyledons</taxon>
        <taxon>Gunneridae</taxon>
        <taxon>Pentapetalae</taxon>
        <taxon>asterids</taxon>
        <taxon>campanulids</taxon>
        <taxon>Asterales</taxon>
        <taxon>Asteraceae</taxon>
        <taxon>Cichorioideae</taxon>
        <taxon>Cichorieae</taxon>
        <taxon>Lactucinae</taxon>
        <taxon>Lactuca</taxon>
    </lineage>
</organism>
<accession>A0AA35V5F7</accession>
<reference evidence="1" key="1">
    <citation type="submission" date="2023-04" db="EMBL/GenBank/DDBJ databases">
        <authorList>
            <person name="Vijverberg K."/>
            <person name="Xiong W."/>
            <person name="Schranz E."/>
        </authorList>
    </citation>
    <scope>NUCLEOTIDE SEQUENCE</scope>
</reference>
<name>A0AA35V5F7_LACSI</name>
<dbReference type="InterPro" id="IPR038765">
    <property type="entry name" value="Papain-like_cys_pep_sf"/>
</dbReference>
<dbReference type="SUPFAM" id="SSF54001">
    <property type="entry name" value="Cysteine proteinases"/>
    <property type="match status" value="1"/>
</dbReference>
<dbReference type="Proteomes" id="UP001177003">
    <property type="component" value="Chromosome 2"/>
</dbReference>
<evidence type="ECO:0000313" key="1">
    <source>
        <dbReference type="EMBL" id="CAI9271196.1"/>
    </source>
</evidence>
<dbReference type="EMBL" id="OX465078">
    <property type="protein sequence ID" value="CAI9271196.1"/>
    <property type="molecule type" value="Genomic_DNA"/>
</dbReference>
<proteinExistence type="predicted"/>
<evidence type="ECO:0000313" key="2">
    <source>
        <dbReference type="Proteomes" id="UP001177003"/>
    </source>
</evidence>
<dbReference type="Gene3D" id="3.40.395.10">
    <property type="entry name" value="Adenoviral Proteinase, Chain A"/>
    <property type="match status" value="1"/>
</dbReference>
<sequence length="99" mass="11359">MIDFVRLEDLMDRILLDIGYWNHMGLPVQKSSITIMDVTDVPQQEGMFGECDFFMLMYMEQLVSGRPIGISTTPAIEATQFRNRMGMIYYGSSMNAIFS</sequence>
<protein>
    <submittedName>
        <fullName evidence="1">Uncharacterized protein</fullName>
    </submittedName>
</protein>
<gene>
    <name evidence="1" type="ORF">LSALG_LOCUS11473</name>
</gene>